<reference evidence="3" key="1">
    <citation type="submission" date="2021-06" db="EMBL/GenBank/DDBJ databases">
        <authorList>
            <person name="Hodson N. C."/>
            <person name="Mongue J. A."/>
            <person name="Jaron S. K."/>
        </authorList>
    </citation>
    <scope>NUCLEOTIDE SEQUENCE</scope>
</reference>
<dbReference type="InterPro" id="IPR041577">
    <property type="entry name" value="RT_RNaseH_2"/>
</dbReference>
<dbReference type="EMBL" id="CAJVCH010173605">
    <property type="protein sequence ID" value="CAG7729114.1"/>
    <property type="molecule type" value="Genomic_DNA"/>
</dbReference>
<evidence type="ECO:0000313" key="3">
    <source>
        <dbReference type="EMBL" id="CAG7729114.1"/>
    </source>
</evidence>
<sequence>LRGVRFLLEPALLFLEATGHARTADQIVPALDADQNVSPIVSKFYLSKEGTNYYPHVSTKREIAGIVTHFSELPDRRTTPRDKISVGKLTCEPPIEERPGQDSYEKLRVHQVKASRQVYNKKHVDPLVQNQLTYPPEEIITCVVSLGLGESFYPTQLDSGAVPNVISEETANLLRKKHADEIDYINLDNPVHCTLADDKEIQTADYVIVPKLKFGKHELKIPFYVLPGCNQTFIIGTRTMDLLKIKPEISERVAYCQPTSEHSKEMLRYLKPHEYEDSLIINKIRLDISLEPEVAKILNRANLARKYRRLPEGIEDDGPTVFIQRLQEDLKLAVEKKQITQAECDYAFAVLSQFKDIFSRFPGRYVGEKVKFEFNIPLEEIEYRGAKYNPAKSLMDRIRQELLIMLALGIIEPSNSRYINPIVANLKKTGELRICINPVDLNPILEVNYNEAGLLDRIITDDPDARFFSSLDFVSGFWQLVLDESCQKYCAFQVDGRVYHFTRLPYGLKISSAEFVNLVNKVIPDDDGISKYVDDILLRSKTFKEMLALIEKIFKLLRKYGLKLNAHKTTFFRDSTNHLGFVLKHREICKDSKKLDKFMAYKLSHIRNGKFELRNDKEILQVIGLTVLYRRFIKNYQQILAPLYELVNKKGPDFVWGPRQDEALALLEQEYTKEFTLQPALNGLDLYLDTYTSHDASNGVLYQIVDGKEQIVMFASHCFKEHQKEYTIVEKEMYTLTKLLRKLKLWLIGRKIHVRRDLEAIVEKFR</sequence>
<dbReference type="AlphaFoldDB" id="A0A8J2K3A5"/>
<keyword evidence="4" id="KW-1185">Reference proteome</keyword>
<gene>
    <name evidence="3" type="ORF">AFUS01_LOCUS17851</name>
</gene>
<feature type="non-terminal residue" evidence="3">
    <location>
        <position position="1"/>
    </location>
</feature>
<dbReference type="Pfam" id="PF17919">
    <property type="entry name" value="RT_RNaseH_2"/>
    <property type="match status" value="1"/>
</dbReference>
<dbReference type="PANTHER" id="PTHR33064">
    <property type="entry name" value="POL PROTEIN"/>
    <property type="match status" value="1"/>
</dbReference>
<protein>
    <recommendedName>
        <fullName evidence="2">Reverse transcriptase domain-containing protein</fullName>
    </recommendedName>
</protein>
<dbReference type="InterPro" id="IPR051320">
    <property type="entry name" value="Viral_Replic_Matur_Polypro"/>
</dbReference>
<name>A0A8J2K3A5_9HEXA</name>
<feature type="chain" id="PRO_5035247679" description="Reverse transcriptase domain-containing protein" evidence="1">
    <location>
        <begin position="22"/>
        <end position="766"/>
    </location>
</feature>
<dbReference type="PROSITE" id="PS50878">
    <property type="entry name" value="RT_POL"/>
    <property type="match status" value="1"/>
</dbReference>
<accession>A0A8J2K3A5</accession>
<dbReference type="Proteomes" id="UP000708208">
    <property type="component" value="Unassembled WGS sequence"/>
</dbReference>
<proteinExistence type="predicted"/>
<feature type="non-terminal residue" evidence="3">
    <location>
        <position position="766"/>
    </location>
</feature>
<dbReference type="OrthoDB" id="115435at2759"/>
<evidence type="ECO:0000313" key="4">
    <source>
        <dbReference type="Proteomes" id="UP000708208"/>
    </source>
</evidence>
<feature type="domain" description="Reverse transcriptase" evidence="2">
    <location>
        <begin position="392"/>
        <end position="583"/>
    </location>
</feature>
<evidence type="ECO:0000256" key="1">
    <source>
        <dbReference type="SAM" id="SignalP"/>
    </source>
</evidence>
<dbReference type="InterPro" id="IPR000477">
    <property type="entry name" value="RT_dom"/>
</dbReference>
<evidence type="ECO:0000259" key="2">
    <source>
        <dbReference type="PROSITE" id="PS50878"/>
    </source>
</evidence>
<dbReference type="PANTHER" id="PTHR33064:SF37">
    <property type="entry name" value="RIBONUCLEASE H"/>
    <property type="match status" value="1"/>
</dbReference>
<organism evidence="3 4">
    <name type="scientific">Allacma fusca</name>
    <dbReference type="NCBI Taxonomy" id="39272"/>
    <lineage>
        <taxon>Eukaryota</taxon>
        <taxon>Metazoa</taxon>
        <taxon>Ecdysozoa</taxon>
        <taxon>Arthropoda</taxon>
        <taxon>Hexapoda</taxon>
        <taxon>Collembola</taxon>
        <taxon>Symphypleona</taxon>
        <taxon>Sminthuridae</taxon>
        <taxon>Allacma</taxon>
    </lineage>
</organism>
<feature type="signal peptide" evidence="1">
    <location>
        <begin position="1"/>
        <end position="21"/>
    </location>
</feature>
<dbReference type="CDD" id="cd01647">
    <property type="entry name" value="RT_LTR"/>
    <property type="match status" value="1"/>
</dbReference>
<comment type="caution">
    <text evidence="3">The sequence shown here is derived from an EMBL/GenBank/DDBJ whole genome shotgun (WGS) entry which is preliminary data.</text>
</comment>
<keyword evidence="1" id="KW-0732">Signal</keyword>
<dbReference type="Pfam" id="PF00078">
    <property type="entry name" value="RVT_1"/>
    <property type="match status" value="1"/>
</dbReference>